<reference evidence="2 3" key="1">
    <citation type="submission" date="2019-10" db="EMBL/GenBank/DDBJ databases">
        <title>Genomic and transcriptomic insights into the perfect genentic adaptation of a filamentous nitrogen-fixing cyanobacterium to rice fields.</title>
        <authorList>
            <person name="Chen Z."/>
        </authorList>
    </citation>
    <scope>NUCLEOTIDE SEQUENCE [LARGE SCALE GENOMIC DNA]</scope>
    <source>
        <strain evidence="2">CCNUC1</strain>
    </source>
</reference>
<gene>
    <name evidence="2" type="ORF">GXM_00454</name>
</gene>
<evidence type="ECO:0000313" key="2">
    <source>
        <dbReference type="EMBL" id="QFS42981.1"/>
    </source>
</evidence>
<dbReference type="EMBL" id="CP045226">
    <property type="protein sequence ID" value="QFS42981.1"/>
    <property type="molecule type" value="Genomic_DNA"/>
</dbReference>
<accession>A0A5P8VRR1</accession>
<dbReference type="AlphaFoldDB" id="A0A5P8VRR1"/>
<dbReference type="Proteomes" id="UP000326678">
    <property type="component" value="Chromosome Gxm1"/>
</dbReference>
<organism evidence="2 3">
    <name type="scientific">Nostoc sphaeroides CCNUC1</name>
    <dbReference type="NCBI Taxonomy" id="2653204"/>
    <lineage>
        <taxon>Bacteria</taxon>
        <taxon>Bacillati</taxon>
        <taxon>Cyanobacteriota</taxon>
        <taxon>Cyanophyceae</taxon>
        <taxon>Nostocales</taxon>
        <taxon>Nostocaceae</taxon>
        <taxon>Nostoc</taxon>
    </lineage>
</organism>
<dbReference type="InterPro" id="IPR013424">
    <property type="entry name" value="Ice-binding_C"/>
</dbReference>
<feature type="domain" description="Ice-binding protein C-terminal" evidence="1">
    <location>
        <begin position="205"/>
        <end position="229"/>
    </location>
</feature>
<evidence type="ECO:0000313" key="3">
    <source>
        <dbReference type="Proteomes" id="UP000326678"/>
    </source>
</evidence>
<evidence type="ECO:0000259" key="1">
    <source>
        <dbReference type="Pfam" id="PF07589"/>
    </source>
</evidence>
<keyword evidence="3" id="KW-1185">Reference proteome</keyword>
<dbReference type="KEGG" id="nsh:GXM_00454"/>
<name>A0A5P8VRR1_9NOSO</name>
<protein>
    <submittedName>
        <fullName evidence="2">PEP-CTERM sorting domain-containing protein</fullName>
    </submittedName>
</protein>
<dbReference type="RefSeq" id="WP_118164759.1">
    <property type="nucleotide sequence ID" value="NZ_CP045226.1"/>
</dbReference>
<dbReference type="Pfam" id="PF07589">
    <property type="entry name" value="PEP-CTERM"/>
    <property type="match status" value="1"/>
</dbReference>
<dbReference type="NCBIfam" id="TIGR02595">
    <property type="entry name" value="PEP_CTERM"/>
    <property type="match status" value="1"/>
</dbReference>
<proteinExistence type="predicted"/>
<sequence length="243" mass="25649">MKKLSNTLKHYLCKGFSVIGFVYCVGGVASPATAALATFDSFTEGFVTPVLTDGGITFSDLDQRLSGSTPTFSIERADESLTSPFSPPNILTVGGYAPGPGASFGRFGSATISTGELASVASLDIFNLQFPATDNILTLEAYLDGTLVGSNSVNFDKTDDIGILYRQLSISDVSFDKLRLVASGSEDEGVLFISIDNVRIDQTASVPEPSSVLSLLMFGISGVVFMLKRQPKSLSSINIASIK</sequence>